<accession>A0A644YM18</accession>
<feature type="transmembrane region" description="Helical" evidence="1">
    <location>
        <begin position="229"/>
        <end position="254"/>
    </location>
</feature>
<protein>
    <recommendedName>
        <fullName evidence="3">Transporter</fullName>
    </recommendedName>
</protein>
<keyword evidence="1" id="KW-1133">Transmembrane helix</keyword>
<feature type="transmembrane region" description="Helical" evidence="1">
    <location>
        <begin position="435"/>
        <end position="452"/>
    </location>
</feature>
<gene>
    <name evidence="2" type="ORF">SDC9_76000</name>
</gene>
<feature type="transmembrane region" description="Helical" evidence="1">
    <location>
        <begin position="65"/>
        <end position="83"/>
    </location>
</feature>
<keyword evidence="1" id="KW-0472">Membrane</keyword>
<sequence length="453" mass="47422">MMNLSLIHVSYLVLIVIFLVVMACKKSIVIPCALGIVLLGAIVTRSPIGAIQTLFNALVWAGSEFLGIIVVIALVVAMSRSLISIGADRMLIFSLRHRMGGPRSAFFVLGFVMFVVSICVWPSPAVALVGTLLLPMAVRTGMPVLWAAVVMNIFGHSMALSGDFFIQGAPTITAKAAGTDVGTMMSQSVPLWTIMCVVTAAAAFFCYCRDMRTAPVQTVDMDAVQMKAVGRFAPLMAVLTPIIYLGNIAAMLVFKLQGGDATALVGGSALLLLVLCACLDKGISHAFDDVGDYLKEGFGFSIKIFAPVIVIGGFFFLGGEGGSQAVFGSQMTGILSDIGRYIAENVPVNRFSAIVTQAAVAVITGLDGSGFSGLPIVGATAKTFADALPLNKEVLASMGQIITIWVGGGTLIPWAVVPVAAICDVSPAELVRKNFVPVICGLVSVAIATFFLL</sequence>
<feature type="transmembrane region" description="Helical" evidence="1">
    <location>
        <begin position="6"/>
        <end position="24"/>
    </location>
</feature>
<feature type="transmembrane region" description="Helical" evidence="1">
    <location>
        <begin position="402"/>
        <end position="423"/>
    </location>
</feature>
<keyword evidence="1" id="KW-0812">Transmembrane</keyword>
<evidence type="ECO:0000256" key="1">
    <source>
        <dbReference type="SAM" id="Phobius"/>
    </source>
</evidence>
<dbReference type="AlphaFoldDB" id="A0A644YM18"/>
<feature type="transmembrane region" description="Helical" evidence="1">
    <location>
        <begin position="300"/>
        <end position="319"/>
    </location>
</feature>
<feature type="transmembrane region" description="Helical" evidence="1">
    <location>
        <begin position="104"/>
        <end position="134"/>
    </location>
</feature>
<feature type="transmembrane region" description="Helical" evidence="1">
    <location>
        <begin position="260"/>
        <end position="279"/>
    </location>
</feature>
<organism evidence="2">
    <name type="scientific">bioreactor metagenome</name>
    <dbReference type="NCBI Taxonomy" id="1076179"/>
    <lineage>
        <taxon>unclassified sequences</taxon>
        <taxon>metagenomes</taxon>
        <taxon>ecological metagenomes</taxon>
    </lineage>
</organism>
<feature type="transmembrane region" description="Helical" evidence="1">
    <location>
        <begin position="36"/>
        <end position="59"/>
    </location>
</feature>
<evidence type="ECO:0000313" key="2">
    <source>
        <dbReference type="EMBL" id="MPM29460.1"/>
    </source>
</evidence>
<name>A0A644YM18_9ZZZZ</name>
<feature type="transmembrane region" description="Helical" evidence="1">
    <location>
        <begin position="189"/>
        <end position="208"/>
    </location>
</feature>
<evidence type="ECO:0008006" key="3">
    <source>
        <dbReference type="Google" id="ProtNLM"/>
    </source>
</evidence>
<dbReference type="EMBL" id="VSSQ01005516">
    <property type="protein sequence ID" value="MPM29460.1"/>
    <property type="molecule type" value="Genomic_DNA"/>
</dbReference>
<comment type="caution">
    <text evidence="2">The sequence shown here is derived from an EMBL/GenBank/DDBJ whole genome shotgun (WGS) entry which is preliminary data.</text>
</comment>
<reference evidence="2" key="1">
    <citation type="submission" date="2019-08" db="EMBL/GenBank/DDBJ databases">
        <authorList>
            <person name="Kucharzyk K."/>
            <person name="Murdoch R.W."/>
            <person name="Higgins S."/>
            <person name="Loffler F."/>
        </authorList>
    </citation>
    <scope>NUCLEOTIDE SEQUENCE</scope>
</reference>
<proteinExistence type="predicted"/>